<evidence type="ECO:0000259" key="1">
    <source>
        <dbReference type="Pfam" id="PF24605"/>
    </source>
</evidence>
<dbReference type="Proteomes" id="UP001529510">
    <property type="component" value="Unassembled WGS sequence"/>
</dbReference>
<protein>
    <recommendedName>
        <fullName evidence="1">CEMIP domain-containing protein</fullName>
    </recommendedName>
</protein>
<organism evidence="2 3">
    <name type="scientific">Cirrhinus mrigala</name>
    <name type="common">Mrigala</name>
    <dbReference type="NCBI Taxonomy" id="683832"/>
    <lineage>
        <taxon>Eukaryota</taxon>
        <taxon>Metazoa</taxon>
        <taxon>Chordata</taxon>
        <taxon>Craniata</taxon>
        <taxon>Vertebrata</taxon>
        <taxon>Euteleostomi</taxon>
        <taxon>Actinopterygii</taxon>
        <taxon>Neopterygii</taxon>
        <taxon>Teleostei</taxon>
        <taxon>Ostariophysi</taxon>
        <taxon>Cypriniformes</taxon>
        <taxon>Cyprinidae</taxon>
        <taxon>Labeoninae</taxon>
        <taxon>Labeonini</taxon>
        <taxon>Cirrhinus</taxon>
    </lineage>
</organism>
<dbReference type="PANTHER" id="PTHR15535:SF26">
    <property type="entry name" value="CELL SURFACE HYALURONIDASE"/>
    <property type="match status" value="1"/>
</dbReference>
<dbReference type="InterPro" id="IPR052252">
    <property type="entry name" value="CEMIP/CEMIP2"/>
</dbReference>
<comment type="caution">
    <text evidence="2">The sequence shown here is derived from an EMBL/GenBank/DDBJ whole genome shotgun (WGS) entry which is preliminary data.</text>
</comment>
<dbReference type="AlphaFoldDB" id="A0ABD0R527"/>
<feature type="non-terminal residue" evidence="2">
    <location>
        <position position="120"/>
    </location>
</feature>
<name>A0ABD0R527_CIRMR</name>
<dbReference type="EMBL" id="JAMKFB020000005">
    <property type="protein sequence ID" value="KAL0193616.1"/>
    <property type="molecule type" value="Genomic_DNA"/>
</dbReference>
<dbReference type="Pfam" id="PF24605">
    <property type="entry name" value="CEMIP_X"/>
    <property type="match status" value="1"/>
</dbReference>
<dbReference type="InterPro" id="IPR055400">
    <property type="entry name" value="CEMIP_X"/>
</dbReference>
<feature type="non-terminal residue" evidence="2">
    <location>
        <position position="1"/>
    </location>
</feature>
<evidence type="ECO:0000313" key="3">
    <source>
        <dbReference type="Proteomes" id="UP001529510"/>
    </source>
</evidence>
<gene>
    <name evidence="2" type="ORF">M9458_011912</name>
</gene>
<evidence type="ECO:0000313" key="2">
    <source>
        <dbReference type="EMBL" id="KAL0193616.1"/>
    </source>
</evidence>
<sequence length="120" mass="13764">LSISRDEYPDKPMVLRGIRSQTAPSQQYQPVLMMSKSYTVHWNGPAPRETVLSLINFDQGDWALLGFCYPNETVFQITSDIYNKQNNGFDGIEDYGPVSSISDLEKRQQERKYFFDKSAG</sequence>
<reference evidence="2 3" key="1">
    <citation type="submission" date="2024-05" db="EMBL/GenBank/DDBJ databases">
        <title>Genome sequencing and assembly of Indian major carp, Cirrhinus mrigala (Hamilton, 1822).</title>
        <authorList>
            <person name="Mohindra V."/>
            <person name="Chowdhury L.M."/>
            <person name="Lal K."/>
            <person name="Jena J.K."/>
        </authorList>
    </citation>
    <scope>NUCLEOTIDE SEQUENCE [LARGE SCALE GENOMIC DNA]</scope>
    <source>
        <strain evidence="2">CM1030</strain>
        <tissue evidence="2">Blood</tissue>
    </source>
</reference>
<proteinExistence type="predicted"/>
<keyword evidence="3" id="KW-1185">Reference proteome</keyword>
<feature type="domain" description="CEMIP" evidence="1">
    <location>
        <begin position="1"/>
        <end position="120"/>
    </location>
</feature>
<accession>A0ABD0R527</accession>
<dbReference type="PANTHER" id="PTHR15535">
    <property type="entry name" value="TRANSMEMBRANE PROTEIN 2-RELATED"/>
    <property type="match status" value="1"/>
</dbReference>